<dbReference type="InterPro" id="IPR007922">
    <property type="entry name" value="DciA-like"/>
</dbReference>
<feature type="compositionally biased region" description="Polar residues" evidence="1">
    <location>
        <begin position="135"/>
        <end position="147"/>
    </location>
</feature>
<evidence type="ECO:0000313" key="3">
    <source>
        <dbReference type="Proteomes" id="UP000199759"/>
    </source>
</evidence>
<dbReference type="EMBL" id="FNHG01000007">
    <property type="protein sequence ID" value="SDM23514.1"/>
    <property type="molecule type" value="Genomic_DNA"/>
</dbReference>
<accession>A0A1G9RJW4</accession>
<dbReference type="Pfam" id="PF05258">
    <property type="entry name" value="DciA"/>
    <property type="match status" value="1"/>
</dbReference>
<proteinExistence type="predicted"/>
<protein>
    <recommendedName>
        <fullName evidence="4">DUF721 domain-containing protein</fullName>
    </recommendedName>
</protein>
<dbReference type="AlphaFoldDB" id="A0A1G9RJW4"/>
<feature type="region of interest" description="Disordered" evidence="1">
    <location>
        <begin position="126"/>
        <end position="150"/>
    </location>
</feature>
<keyword evidence="3" id="KW-1185">Reference proteome</keyword>
<dbReference type="STRING" id="144026.SAMN04488568_10752"/>
<dbReference type="OrthoDB" id="7160947at2"/>
<organism evidence="2 3">
    <name type="scientific">Maricaulis salignorans</name>
    <dbReference type="NCBI Taxonomy" id="144026"/>
    <lineage>
        <taxon>Bacteria</taxon>
        <taxon>Pseudomonadati</taxon>
        <taxon>Pseudomonadota</taxon>
        <taxon>Alphaproteobacteria</taxon>
        <taxon>Maricaulales</taxon>
        <taxon>Maricaulaceae</taxon>
        <taxon>Maricaulis</taxon>
    </lineage>
</organism>
<dbReference type="RefSeq" id="WP_091769206.1">
    <property type="nucleotide sequence ID" value="NZ_FNHG01000007.1"/>
</dbReference>
<gene>
    <name evidence="2" type="ORF">SAMN04488568_10752</name>
</gene>
<reference evidence="2 3" key="1">
    <citation type="submission" date="2016-10" db="EMBL/GenBank/DDBJ databases">
        <authorList>
            <person name="de Groot N.N."/>
        </authorList>
    </citation>
    <scope>NUCLEOTIDE SEQUENCE [LARGE SCALE GENOMIC DNA]</scope>
    <source>
        <strain evidence="2 3">DSM 16077</strain>
    </source>
</reference>
<name>A0A1G9RJW4_9PROT</name>
<sequence>MVSKPPSSTLERQARRFLETHRGRRSIRAAPPAGRAAERILKPLARRFGVGVERLVEHWPEIVGARLAEWCMPEAIQNAAGNRVLVIRARGPAAAVLQAESRRILERVRLFAGERSPTRLRVLQGATRAPLPDTSKMTKPPSASQVSEGVEQSLETRLLSALDRFGHSVKSRNATDL</sequence>
<dbReference type="Proteomes" id="UP000199759">
    <property type="component" value="Unassembled WGS sequence"/>
</dbReference>
<evidence type="ECO:0000313" key="2">
    <source>
        <dbReference type="EMBL" id="SDM23514.1"/>
    </source>
</evidence>
<evidence type="ECO:0000256" key="1">
    <source>
        <dbReference type="SAM" id="MobiDB-lite"/>
    </source>
</evidence>
<evidence type="ECO:0008006" key="4">
    <source>
        <dbReference type="Google" id="ProtNLM"/>
    </source>
</evidence>